<evidence type="ECO:0000259" key="3">
    <source>
        <dbReference type="Pfam" id="PF01464"/>
    </source>
</evidence>
<dbReference type="NCBIfam" id="TIGR02675">
    <property type="entry name" value="tape_meas_nterm"/>
    <property type="match status" value="1"/>
</dbReference>
<organism evidence="5 6">
    <name type="scientific">Acinetobacter calcoaceticus</name>
    <dbReference type="NCBI Taxonomy" id="471"/>
    <lineage>
        <taxon>Bacteria</taxon>
        <taxon>Pseudomonadati</taxon>
        <taxon>Pseudomonadota</taxon>
        <taxon>Gammaproteobacteria</taxon>
        <taxon>Moraxellales</taxon>
        <taxon>Moraxellaceae</taxon>
        <taxon>Acinetobacter</taxon>
        <taxon>Acinetobacter calcoaceticus/baumannii complex</taxon>
    </lineage>
</organism>
<reference evidence="5 6" key="1">
    <citation type="submission" date="2019-03" db="EMBL/GenBank/DDBJ databases">
        <title>Genomic analyses of the natural microbiome of Caenorhabditis elegans.</title>
        <authorList>
            <person name="Samuel B."/>
        </authorList>
    </citation>
    <scope>NUCLEOTIDE SEQUENCE [LARGE SCALE GENOMIC DNA]</scope>
    <source>
        <strain evidence="5 6">JUb89</strain>
    </source>
</reference>
<dbReference type="Pfam" id="PF20155">
    <property type="entry name" value="TMP_3"/>
    <property type="match status" value="1"/>
</dbReference>
<dbReference type="CDD" id="cd00254">
    <property type="entry name" value="LT-like"/>
    <property type="match status" value="1"/>
</dbReference>
<evidence type="ECO:0000256" key="1">
    <source>
        <dbReference type="SAM" id="Coils"/>
    </source>
</evidence>
<evidence type="ECO:0000313" key="6">
    <source>
        <dbReference type="Proteomes" id="UP000294963"/>
    </source>
</evidence>
<keyword evidence="1" id="KW-0175">Coiled coil</keyword>
<feature type="region of interest" description="Disordered" evidence="2">
    <location>
        <begin position="63"/>
        <end position="99"/>
    </location>
</feature>
<dbReference type="Pfam" id="PF01464">
    <property type="entry name" value="SLT"/>
    <property type="match status" value="1"/>
</dbReference>
<feature type="domain" description="Tape measure protein N-terminal" evidence="4">
    <location>
        <begin position="120"/>
        <end position="308"/>
    </location>
</feature>
<keyword evidence="6" id="KW-1185">Reference proteome</keyword>
<dbReference type="OrthoDB" id="6174294at2"/>
<feature type="coiled-coil region" evidence="1">
    <location>
        <begin position="1223"/>
        <end position="1255"/>
    </location>
</feature>
<evidence type="ECO:0000313" key="5">
    <source>
        <dbReference type="EMBL" id="TCM62301.1"/>
    </source>
</evidence>
<evidence type="ECO:0000259" key="4">
    <source>
        <dbReference type="Pfam" id="PF20155"/>
    </source>
</evidence>
<feature type="compositionally biased region" description="Basic and acidic residues" evidence="2">
    <location>
        <begin position="1486"/>
        <end position="1509"/>
    </location>
</feature>
<dbReference type="InterPro" id="IPR023346">
    <property type="entry name" value="Lysozyme-like_dom_sf"/>
</dbReference>
<dbReference type="Proteomes" id="UP000294963">
    <property type="component" value="Unassembled WGS sequence"/>
</dbReference>
<protein>
    <submittedName>
        <fullName evidence="5">Tape measure domain-containing protein</fullName>
    </submittedName>
</protein>
<gene>
    <name evidence="5" type="ORF">EC844_12529</name>
</gene>
<feature type="domain" description="Transglycosylase SLT" evidence="3">
    <location>
        <begin position="919"/>
        <end position="1014"/>
    </location>
</feature>
<comment type="caution">
    <text evidence="5">The sequence shown here is derived from an EMBL/GenBank/DDBJ whole genome shotgun (WGS) entry which is preliminary data.</text>
</comment>
<feature type="region of interest" description="Disordered" evidence="2">
    <location>
        <begin position="1485"/>
        <end position="1509"/>
    </location>
</feature>
<dbReference type="SUPFAM" id="SSF53955">
    <property type="entry name" value="Lysozyme-like"/>
    <property type="match status" value="1"/>
</dbReference>
<dbReference type="InterPro" id="IPR008258">
    <property type="entry name" value="Transglycosylase_SLT_dom_1"/>
</dbReference>
<dbReference type="EMBL" id="SLVJ01000025">
    <property type="protein sequence ID" value="TCM62301.1"/>
    <property type="molecule type" value="Genomic_DNA"/>
</dbReference>
<sequence length="1509" mass="165043">MAQESSLRITIDTRQAAIDAREFAKELQRLTGGGDKAGESVNRLGRIIHINTNITQNFNTTVNNSTRSLERNTQQIDRSSRSTQDLSRNQSAATSTTNAMATSTQRLAGYLTGVITVGTAVSKMDIYTGLQNKLKLVTENQAQLNKAMVDTFAIAQNTAQAWDSVAQIYQRFSDNAKRLNITMMQTATLTDTVAKAISISGGSASSAEAALVQFSQALAANVLRGEELNSVLEQAPGLAKAIAQGMGVTVGQLRSVAAEGKITGDVLVEALTNAKGSVDALFAKTDFTIAQSFTQLSNEVTKFVGEAGKGSGAAKLLSSSIGALAENLGIVANVGIAVAAGMLAKAMIGGAAATTRATYSIIAKADASIAERSANIAATQAEVASATAEARSTQITLTNIKATHAQIMAEIELEKVRLKAQFTDQGRIATTTRMAQLGVLQAQVALEIAAAETAQTASSARLSAALTAQSTATSRLALAKAALMGIFSPMGIAIAATAATFYLLSDSSDEVKESLATQADSVESLTEKYIALNSVQALVEGVRLRKEIEQQNDVIDDASSATQRYAYIQKELFKLSGSDYADYQKAITSIATGAKDAGELLNKMIASGRFSQEQIDKLIEFSGAVAESKSKIEQNNTALKLLTATTGDHVEVTDESIKKLTIQTNLTKAATQGFDDMKTQMLDSLQAQVEFIRLNGGSEGQIKSLNEVIKSYSLNQITATDAVSKFNSAAKIPSENIKGVQDLAARTDQSKVAMNQANAELKRQNDLQSDFLRQHQGVLNAKQAQTDEVNKQVEAQKKLNDLMKQKTSATMLDDKYWLGTYKASTEAYGGDKKKGAAYTDFALKFRQDYNLARDVALTKEQKDTLEELWALDQKRKNAQEDANKSAKDQTTELKKQQQIMQVNAKVQANAAKYGFSGLESKYGLPSGMLSAIHMIESKGDASATGPTTKYGTAKGGFQFLDGTAKANGVKDPYDLAQSAEGAAKYLQRLLKMFNGNVEKAVRAYHAGEGNVQRGTGMGRVNNKYIKDYYAYSAGINGFKGESKEYETIVSDEYKLRERSEQEKAQLLDKYSSEDLIRNKQRISEIAQAEKLGLNDLIPVITDRYSQEKKLSDMQFAYSLLEFKMTEEEKLKYSFNVREQMIIADKAMSKERKLDAKASLDAQFAYELEQFKKTRLQKQMQYDLMFNSRNMATHDKINQFTMSPIDYQKQQLIDSQRGAYESNDQQYIDDLERIERDKKELEIKEYYRRLEDAKKLHKDNEYAISLDYKKREEDLLREQQQNQLQLWGSLLGHGQNTWAQLTQSVKDANGEQSSSYKAMFLMQQSIAFASAIVSAHLAAIQTTADITLPFVGKVPAASAILAFGYANAGMIAAQTIQGMAHNGIDSIPKEGTWLLDGGERVLNPQQNRDLTSYLNNQPTQQMEQKQLLAVNNQQKGRVNFEPKIIINTLAGTAAETSTSPDGTITIDIVRREAGKAANDAVRQSWGRMDKQNSFEAEQIKRNFDTRPKRP</sequence>
<name>A0A4R1XHC1_ACICA</name>
<proteinExistence type="predicted"/>
<dbReference type="Gene3D" id="1.10.530.10">
    <property type="match status" value="1"/>
</dbReference>
<dbReference type="InterPro" id="IPR013491">
    <property type="entry name" value="Tape_meas_N"/>
</dbReference>
<evidence type="ECO:0000256" key="2">
    <source>
        <dbReference type="SAM" id="MobiDB-lite"/>
    </source>
</evidence>
<feature type="compositionally biased region" description="Polar residues" evidence="2">
    <location>
        <begin position="65"/>
        <end position="90"/>
    </location>
</feature>
<accession>A0A4R1XHC1</accession>